<feature type="domain" description="Glutamine amidotransferase type-2" evidence="11">
    <location>
        <begin position="2"/>
        <end position="213"/>
    </location>
</feature>
<dbReference type="Gene3D" id="3.60.20.10">
    <property type="entry name" value="Glutamine Phosphoribosylpyrophosphate, subunit 1, domain 1"/>
    <property type="match status" value="1"/>
</dbReference>
<evidence type="ECO:0000256" key="1">
    <source>
        <dbReference type="ARBA" id="ARBA00005187"/>
    </source>
</evidence>
<comment type="similarity">
    <text evidence="2">Belongs to the asparagine synthetase family.</text>
</comment>
<dbReference type="NCBIfam" id="TIGR01536">
    <property type="entry name" value="asn_synth_AEB"/>
    <property type="match status" value="1"/>
</dbReference>
<dbReference type="EMBL" id="BNCK01000007">
    <property type="protein sequence ID" value="GHF99357.1"/>
    <property type="molecule type" value="Genomic_DNA"/>
</dbReference>
<dbReference type="InterPro" id="IPR017932">
    <property type="entry name" value="GATase_2_dom"/>
</dbReference>
<dbReference type="CDD" id="cd00712">
    <property type="entry name" value="AsnB"/>
    <property type="match status" value="1"/>
</dbReference>
<dbReference type="SUPFAM" id="SSF52402">
    <property type="entry name" value="Adenine nucleotide alpha hydrolases-like"/>
    <property type="match status" value="1"/>
</dbReference>
<dbReference type="Pfam" id="PF13537">
    <property type="entry name" value="GATase_7"/>
    <property type="match status" value="1"/>
</dbReference>
<reference evidence="12" key="2">
    <citation type="submission" date="2020-09" db="EMBL/GenBank/DDBJ databases">
        <authorList>
            <person name="Sun Q."/>
            <person name="Kim S."/>
        </authorList>
    </citation>
    <scope>NUCLEOTIDE SEQUENCE</scope>
    <source>
        <strain evidence="12">KCTC 42731</strain>
    </source>
</reference>
<evidence type="ECO:0000256" key="2">
    <source>
        <dbReference type="ARBA" id="ARBA00005752"/>
    </source>
</evidence>
<dbReference type="GO" id="GO:0005524">
    <property type="term" value="F:ATP binding"/>
    <property type="evidence" value="ECO:0007669"/>
    <property type="project" value="UniProtKB-KW"/>
</dbReference>
<evidence type="ECO:0000313" key="12">
    <source>
        <dbReference type="EMBL" id="GHF99357.1"/>
    </source>
</evidence>
<comment type="caution">
    <text evidence="12">The sequence shown here is derived from an EMBL/GenBank/DDBJ whole genome shotgun (WGS) entry which is preliminary data.</text>
</comment>
<dbReference type="PIRSF" id="PIRSF001589">
    <property type="entry name" value="Asn_synthetase_glu-h"/>
    <property type="match status" value="1"/>
</dbReference>
<feature type="site" description="Important for beta-aspartyl-AMP intermediate formation" evidence="10">
    <location>
        <position position="364"/>
    </location>
</feature>
<keyword evidence="5 9" id="KW-0067">ATP-binding</keyword>
<proteinExistence type="inferred from homology"/>
<evidence type="ECO:0000259" key="11">
    <source>
        <dbReference type="PROSITE" id="PS51278"/>
    </source>
</evidence>
<dbReference type="NCBIfam" id="TIGR03108">
    <property type="entry name" value="eps_aminotran_1"/>
    <property type="match status" value="1"/>
</dbReference>
<feature type="binding site" evidence="9">
    <location>
        <position position="290"/>
    </location>
    <ligand>
        <name>ATP</name>
        <dbReference type="ChEBI" id="CHEBI:30616"/>
    </ligand>
</feature>
<evidence type="ECO:0000256" key="10">
    <source>
        <dbReference type="PIRSR" id="PIRSR001589-3"/>
    </source>
</evidence>
<keyword evidence="6 8" id="KW-0315">Glutamine amidotransferase</keyword>
<protein>
    <recommendedName>
        <fullName evidence="3">asparagine synthase (glutamine-hydrolyzing)</fullName>
        <ecNumber evidence="3">6.3.5.4</ecNumber>
    </recommendedName>
</protein>
<dbReference type="InterPro" id="IPR006426">
    <property type="entry name" value="Asn_synth_AEB"/>
</dbReference>
<evidence type="ECO:0000256" key="9">
    <source>
        <dbReference type="PIRSR" id="PIRSR001589-2"/>
    </source>
</evidence>
<keyword evidence="4 9" id="KW-0547">Nucleotide-binding</keyword>
<keyword evidence="8" id="KW-0028">Amino-acid biosynthesis</keyword>
<dbReference type="Pfam" id="PF00733">
    <property type="entry name" value="Asn_synthase"/>
    <property type="match status" value="1"/>
</dbReference>
<dbReference type="PANTHER" id="PTHR43284">
    <property type="entry name" value="ASPARAGINE SYNTHETASE (GLUTAMINE-HYDROLYZING)"/>
    <property type="match status" value="1"/>
</dbReference>
<dbReference type="SUPFAM" id="SSF56235">
    <property type="entry name" value="N-terminal nucleophile aminohydrolases (Ntn hydrolases)"/>
    <property type="match status" value="1"/>
</dbReference>
<reference evidence="12" key="1">
    <citation type="journal article" date="2014" name="Int. J. Syst. Evol. Microbiol.">
        <title>Complete genome sequence of Corynebacterium casei LMG S-19264T (=DSM 44701T), isolated from a smear-ripened cheese.</title>
        <authorList>
            <consortium name="US DOE Joint Genome Institute (JGI-PGF)"/>
            <person name="Walter F."/>
            <person name="Albersmeier A."/>
            <person name="Kalinowski J."/>
            <person name="Ruckert C."/>
        </authorList>
    </citation>
    <scope>NUCLEOTIDE SEQUENCE</scope>
    <source>
        <strain evidence="12">KCTC 42731</strain>
    </source>
</reference>
<dbReference type="InterPro" id="IPR051786">
    <property type="entry name" value="ASN_synthetase/amidase"/>
</dbReference>
<feature type="binding site" evidence="9">
    <location>
        <position position="100"/>
    </location>
    <ligand>
        <name>L-glutamine</name>
        <dbReference type="ChEBI" id="CHEBI:58359"/>
    </ligand>
</feature>
<organism evidence="12 13">
    <name type="scientific">Thalassotalea marina</name>
    <dbReference type="NCBI Taxonomy" id="1673741"/>
    <lineage>
        <taxon>Bacteria</taxon>
        <taxon>Pseudomonadati</taxon>
        <taxon>Pseudomonadota</taxon>
        <taxon>Gammaproteobacteria</taxon>
        <taxon>Alteromonadales</taxon>
        <taxon>Colwelliaceae</taxon>
        <taxon>Thalassotalea</taxon>
    </lineage>
</organism>
<evidence type="ECO:0000256" key="8">
    <source>
        <dbReference type="PIRSR" id="PIRSR001589-1"/>
    </source>
</evidence>
<keyword evidence="13" id="KW-1185">Reference proteome</keyword>
<sequence>MCGITGYIKLANNAAVADGVLDKMNQAQFHRGPDEGDTYVDEYVGLAHRRLSIIDLSSGQQPMSTEDEQFVLIFNGEIYNFQEVRQELEQLGHTFKTHSDTEVILQAYVAWGAKSVEKLRGMFSYVLWDKQQKQVFITRDRLGIKPLFYSIIDDVLYFASELKSIKLLPGLDKTIDPKALEQYFAFGYVAEPKTIYHSVTKLNPGHAMLLDLTKVEIAPYQYWDVSYAHQEELSEQEYEQQLVAEMKKAIDSHMMAEVPLGSFLSGGVDSSAVVAMMSQLSDKSVKTCSIGFDVKDYNETEFAQMVAKRYNTDHEERTVASDDFDLLDELAGLYDEPYADSSAMPTYRVCQLAKEKVTVCLSGDGADELLAGYRRYALMMNEEKVRNAIPESVRKLIFKPLGKLYPKLDWAPQFLRAKTTFQSLAMDTTEGYFHGVSILNNEQRKALFSDKVLNSLNGYSALQVFREHEANFDGHDPLSLIQYLDLKTYLVGDILTKVDRASMAHSLEVRVPFLDHEFVEWTAKVPTSLKLKNGQGKYILKKAMEPHLPHDVLYRKKMGFRVPLADWFRGPLKDKLKDALLSQEMRESGLFNMNTIRQWIDDHQSGRKEYSAPLWTLLMFASFYRQSLR</sequence>
<feature type="binding site" evidence="9">
    <location>
        <begin position="362"/>
        <end position="363"/>
    </location>
    <ligand>
        <name>ATP</name>
        <dbReference type="ChEBI" id="CHEBI:30616"/>
    </ligand>
</feature>
<dbReference type="AlphaFoldDB" id="A0A919BNI9"/>
<dbReference type="InterPro" id="IPR014729">
    <property type="entry name" value="Rossmann-like_a/b/a_fold"/>
</dbReference>
<name>A0A919BNI9_9GAMM</name>
<evidence type="ECO:0000313" key="13">
    <source>
        <dbReference type="Proteomes" id="UP000623842"/>
    </source>
</evidence>
<dbReference type="PANTHER" id="PTHR43284:SF1">
    <property type="entry name" value="ASPARAGINE SYNTHETASE"/>
    <property type="match status" value="1"/>
</dbReference>
<dbReference type="Gene3D" id="3.40.50.620">
    <property type="entry name" value="HUPs"/>
    <property type="match status" value="2"/>
</dbReference>
<dbReference type="PROSITE" id="PS51278">
    <property type="entry name" value="GATASE_TYPE_2"/>
    <property type="match status" value="1"/>
</dbReference>
<dbReference type="GO" id="GO:0005829">
    <property type="term" value="C:cytosol"/>
    <property type="evidence" value="ECO:0007669"/>
    <property type="project" value="TreeGrafter"/>
</dbReference>
<dbReference type="InterPro" id="IPR001962">
    <property type="entry name" value="Asn_synthase"/>
</dbReference>
<dbReference type="RefSeq" id="WP_189772162.1">
    <property type="nucleotide sequence ID" value="NZ_BNCK01000007.1"/>
</dbReference>
<dbReference type="InterPro" id="IPR017539">
    <property type="entry name" value="XrtA_amidotfase"/>
</dbReference>
<evidence type="ECO:0000256" key="5">
    <source>
        <dbReference type="ARBA" id="ARBA00022840"/>
    </source>
</evidence>
<dbReference type="InterPro" id="IPR033738">
    <property type="entry name" value="AsnB_N"/>
</dbReference>
<dbReference type="GO" id="GO:0006529">
    <property type="term" value="P:asparagine biosynthetic process"/>
    <property type="evidence" value="ECO:0007669"/>
    <property type="project" value="UniProtKB-KW"/>
</dbReference>
<accession>A0A919BNI9</accession>
<evidence type="ECO:0000256" key="6">
    <source>
        <dbReference type="ARBA" id="ARBA00022962"/>
    </source>
</evidence>
<feature type="active site" description="For GATase activity" evidence="8">
    <location>
        <position position="2"/>
    </location>
</feature>
<keyword evidence="8" id="KW-0061">Asparagine biosynthesis</keyword>
<evidence type="ECO:0000256" key="4">
    <source>
        <dbReference type="ARBA" id="ARBA00022741"/>
    </source>
</evidence>
<comment type="catalytic activity">
    <reaction evidence="7">
        <text>L-aspartate + L-glutamine + ATP + H2O = L-asparagine + L-glutamate + AMP + diphosphate + H(+)</text>
        <dbReference type="Rhea" id="RHEA:12228"/>
        <dbReference type="ChEBI" id="CHEBI:15377"/>
        <dbReference type="ChEBI" id="CHEBI:15378"/>
        <dbReference type="ChEBI" id="CHEBI:29985"/>
        <dbReference type="ChEBI" id="CHEBI:29991"/>
        <dbReference type="ChEBI" id="CHEBI:30616"/>
        <dbReference type="ChEBI" id="CHEBI:33019"/>
        <dbReference type="ChEBI" id="CHEBI:58048"/>
        <dbReference type="ChEBI" id="CHEBI:58359"/>
        <dbReference type="ChEBI" id="CHEBI:456215"/>
        <dbReference type="EC" id="6.3.5.4"/>
    </reaction>
</comment>
<gene>
    <name evidence="12" type="ORF">GCM10017161_29720</name>
</gene>
<comment type="pathway">
    <text evidence="1">Amino-acid biosynthesis; L-asparagine biosynthesis; L-asparagine from L-aspartate (L-Gln route): step 1/1.</text>
</comment>
<dbReference type="CDD" id="cd01991">
    <property type="entry name" value="Asn_synthase_B_C"/>
    <property type="match status" value="1"/>
</dbReference>
<dbReference type="GO" id="GO:0004066">
    <property type="term" value="F:asparagine synthase (glutamine-hydrolyzing) activity"/>
    <property type="evidence" value="ECO:0007669"/>
    <property type="project" value="UniProtKB-EC"/>
</dbReference>
<dbReference type="InterPro" id="IPR029055">
    <property type="entry name" value="Ntn_hydrolases_N"/>
</dbReference>
<evidence type="ECO:0000256" key="3">
    <source>
        <dbReference type="ARBA" id="ARBA00012737"/>
    </source>
</evidence>
<dbReference type="Proteomes" id="UP000623842">
    <property type="component" value="Unassembled WGS sequence"/>
</dbReference>
<evidence type="ECO:0000256" key="7">
    <source>
        <dbReference type="ARBA" id="ARBA00048741"/>
    </source>
</evidence>
<dbReference type="EC" id="6.3.5.4" evidence="3"/>